<dbReference type="EMBL" id="JADCKF010000008">
    <property type="protein sequence ID" value="MBE5056227.1"/>
    <property type="molecule type" value="Genomic_DNA"/>
</dbReference>
<organism evidence="1 2">
    <name type="scientific">Pseudoflavonifractor gallinarum</name>
    <dbReference type="NCBI Taxonomy" id="2779352"/>
    <lineage>
        <taxon>Bacteria</taxon>
        <taxon>Bacillati</taxon>
        <taxon>Bacillota</taxon>
        <taxon>Clostridia</taxon>
        <taxon>Eubacteriales</taxon>
        <taxon>Oscillospiraceae</taxon>
        <taxon>Pseudoflavonifractor</taxon>
    </lineage>
</organism>
<dbReference type="InterPro" id="IPR049254">
    <property type="entry name" value="Phage_tail_terminator"/>
</dbReference>
<dbReference type="Proteomes" id="UP000806211">
    <property type="component" value="Unassembled WGS sequence"/>
</dbReference>
<gene>
    <name evidence="1" type="ORF">INF37_09480</name>
</gene>
<sequence>MARVKEIISAAFPGEPIFVDRLPKDFQRPSFALELQKEAFADLNIALVQKTVTVLVTGFVAVNAYYDSSREELNRRQDRLMELFAGPSIRVDDRHPTVTANKGTGAPDFCEVQVTFSWSDTRPGYHDPDDMTDPVSASVPKIENYEGNINSSARNASGRTI</sequence>
<protein>
    <submittedName>
        <fullName evidence="1">Uncharacterized protein</fullName>
    </submittedName>
</protein>
<accession>A0ABR9RC24</accession>
<keyword evidence="2" id="KW-1185">Reference proteome</keyword>
<name>A0ABR9RC24_9FIRM</name>
<evidence type="ECO:0000313" key="1">
    <source>
        <dbReference type="EMBL" id="MBE5056227.1"/>
    </source>
</evidence>
<evidence type="ECO:0000313" key="2">
    <source>
        <dbReference type="Proteomes" id="UP000806211"/>
    </source>
</evidence>
<reference evidence="1 2" key="1">
    <citation type="submission" date="2020-10" db="EMBL/GenBank/DDBJ databases">
        <title>ChiBAC.</title>
        <authorList>
            <person name="Zenner C."/>
            <person name="Hitch T.C.A."/>
            <person name="Clavel T."/>
        </authorList>
    </citation>
    <scope>NUCLEOTIDE SEQUENCE [LARGE SCALE GENOMIC DNA]</scope>
    <source>
        <strain evidence="1 2">DSM 107456</strain>
    </source>
</reference>
<dbReference type="Pfam" id="PF20765">
    <property type="entry name" value="Phage_tail_terminator_8"/>
    <property type="match status" value="1"/>
</dbReference>
<comment type="caution">
    <text evidence="1">The sequence shown here is derived from an EMBL/GenBank/DDBJ whole genome shotgun (WGS) entry which is preliminary data.</text>
</comment>
<proteinExistence type="predicted"/>